<dbReference type="Gene3D" id="3.30.40.10">
    <property type="entry name" value="Zinc/RING finger domain, C3HC4 (zinc finger)"/>
    <property type="match status" value="1"/>
</dbReference>
<reference evidence="1 2" key="2">
    <citation type="submission" date="2016-08" db="EMBL/GenBank/DDBJ databases">
        <title>Pervasive Adenine N6-methylation of Active Genes in Fungi.</title>
        <authorList>
            <consortium name="DOE Joint Genome Institute"/>
            <person name="Mondo S.J."/>
            <person name="Dannebaum R.O."/>
            <person name="Kuo R.C."/>
            <person name="Labutti K."/>
            <person name="Haridas S."/>
            <person name="Kuo A."/>
            <person name="Salamov A."/>
            <person name="Ahrendt S.R."/>
            <person name="Lipzen A."/>
            <person name="Sullivan W."/>
            <person name="Andreopoulos W.B."/>
            <person name="Clum A."/>
            <person name="Lindquist E."/>
            <person name="Daum C."/>
            <person name="Ramamoorthy G.K."/>
            <person name="Gryganskyi A."/>
            <person name="Culley D."/>
            <person name="Magnuson J.K."/>
            <person name="James T.Y."/>
            <person name="O'Malley M.A."/>
            <person name="Stajich J.E."/>
            <person name="Spatafora J.W."/>
            <person name="Visel A."/>
            <person name="Grigoriev I.V."/>
        </authorList>
    </citation>
    <scope>NUCLEOTIDE SEQUENCE [LARGE SCALE GENOMIC DNA]</scope>
    <source>
        <strain evidence="2">finn</strain>
    </source>
</reference>
<protein>
    <recommendedName>
        <fullName evidence="3">RING-type domain-containing protein</fullName>
    </recommendedName>
</protein>
<keyword evidence="2" id="KW-1185">Reference proteome</keyword>
<organism evidence="1 2">
    <name type="scientific">Piromyces finnis</name>
    <dbReference type="NCBI Taxonomy" id="1754191"/>
    <lineage>
        <taxon>Eukaryota</taxon>
        <taxon>Fungi</taxon>
        <taxon>Fungi incertae sedis</taxon>
        <taxon>Chytridiomycota</taxon>
        <taxon>Chytridiomycota incertae sedis</taxon>
        <taxon>Neocallimastigomycetes</taxon>
        <taxon>Neocallimastigales</taxon>
        <taxon>Neocallimastigaceae</taxon>
        <taxon>Piromyces</taxon>
    </lineage>
</organism>
<evidence type="ECO:0008006" key="3">
    <source>
        <dbReference type="Google" id="ProtNLM"/>
    </source>
</evidence>
<dbReference type="EMBL" id="MCFH01000010">
    <property type="protein sequence ID" value="ORX54832.1"/>
    <property type="molecule type" value="Genomic_DNA"/>
</dbReference>
<evidence type="ECO:0000313" key="2">
    <source>
        <dbReference type="Proteomes" id="UP000193719"/>
    </source>
</evidence>
<dbReference type="Pfam" id="PF13920">
    <property type="entry name" value="zf-C3HC4_3"/>
    <property type="match status" value="1"/>
</dbReference>
<evidence type="ECO:0000313" key="1">
    <source>
        <dbReference type="EMBL" id="ORX54832.1"/>
    </source>
</evidence>
<dbReference type="AlphaFoldDB" id="A0A1Y1VGE1"/>
<dbReference type="InterPro" id="IPR013083">
    <property type="entry name" value="Znf_RING/FYVE/PHD"/>
</dbReference>
<dbReference type="OrthoDB" id="269956at2759"/>
<reference evidence="1 2" key="1">
    <citation type="submission" date="2016-08" db="EMBL/GenBank/DDBJ databases">
        <title>Genomes of anaerobic fungi encode conserved fungal cellulosomes for biomass hydrolysis.</title>
        <authorList>
            <consortium name="DOE Joint Genome Institute"/>
            <person name="Haitjema C.H."/>
            <person name="Gilmore S.P."/>
            <person name="Henske J.K."/>
            <person name="Solomon K.V."/>
            <person name="De Groot R."/>
            <person name="Kuo A."/>
            <person name="Mondo S.J."/>
            <person name="Salamov A.A."/>
            <person name="Labutti K."/>
            <person name="Zhao Z."/>
            <person name="Chiniquy J."/>
            <person name="Barry K."/>
            <person name="Brewer H.M."/>
            <person name="Purvine S.O."/>
            <person name="Wright A.T."/>
            <person name="Boxma B."/>
            <person name="Van Alen T."/>
            <person name="Hackstein J.H."/>
            <person name="Baker S.E."/>
            <person name="Grigoriev I.V."/>
            <person name="O'Malley M.A."/>
        </authorList>
    </citation>
    <scope>NUCLEOTIDE SEQUENCE [LARGE SCALE GENOMIC DNA]</scope>
    <source>
        <strain evidence="2">finn</strain>
    </source>
</reference>
<gene>
    <name evidence="1" type="ORF">BCR36DRAFT_581717</name>
</gene>
<sequence length="57" mass="6295">MEGENNENMCLVCKKQPIAYRTVGCDHPCLCKKCAMKQASGGKCKVCGQLFGELKRI</sequence>
<comment type="caution">
    <text evidence="1">The sequence shown here is derived from an EMBL/GenBank/DDBJ whole genome shotgun (WGS) entry which is preliminary data.</text>
</comment>
<name>A0A1Y1VGE1_9FUNG</name>
<dbReference type="SUPFAM" id="SSF57850">
    <property type="entry name" value="RING/U-box"/>
    <property type="match status" value="1"/>
</dbReference>
<dbReference type="Proteomes" id="UP000193719">
    <property type="component" value="Unassembled WGS sequence"/>
</dbReference>
<accession>A0A1Y1VGE1</accession>
<proteinExistence type="predicted"/>